<evidence type="ECO:0000313" key="4">
    <source>
        <dbReference type="EMBL" id="MCM5681638.1"/>
    </source>
</evidence>
<dbReference type="Gene3D" id="2.40.70.10">
    <property type="entry name" value="Acid Proteases"/>
    <property type="match status" value="1"/>
</dbReference>
<organism evidence="4 5">
    <name type="scientific">Caldimonas mangrovi</name>
    <dbReference type="NCBI Taxonomy" id="2944811"/>
    <lineage>
        <taxon>Bacteria</taxon>
        <taxon>Pseudomonadati</taxon>
        <taxon>Pseudomonadota</taxon>
        <taxon>Betaproteobacteria</taxon>
        <taxon>Burkholderiales</taxon>
        <taxon>Sphaerotilaceae</taxon>
        <taxon>Caldimonas</taxon>
    </lineage>
</organism>
<dbReference type="PROSITE" id="PS50175">
    <property type="entry name" value="ASP_PROT_RETROV"/>
    <property type="match status" value="1"/>
</dbReference>
<dbReference type="EMBL" id="JAMKFE010000013">
    <property type="protein sequence ID" value="MCM5681638.1"/>
    <property type="molecule type" value="Genomic_DNA"/>
</dbReference>
<dbReference type="Pfam" id="PF13975">
    <property type="entry name" value="gag-asp_proteas"/>
    <property type="match status" value="1"/>
</dbReference>
<dbReference type="InterPro" id="IPR001995">
    <property type="entry name" value="Peptidase_A2_cat"/>
</dbReference>
<dbReference type="RefSeq" id="WP_251780122.1">
    <property type="nucleotide sequence ID" value="NZ_JAMKFE010000013.1"/>
</dbReference>
<dbReference type="NCBIfam" id="TIGR02281">
    <property type="entry name" value="clan_AA_DTGA"/>
    <property type="match status" value="1"/>
</dbReference>
<feature type="transmembrane region" description="Helical" evidence="2">
    <location>
        <begin position="6"/>
        <end position="28"/>
    </location>
</feature>
<dbReference type="InterPro" id="IPR001969">
    <property type="entry name" value="Aspartic_peptidase_AS"/>
</dbReference>
<evidence type="ECO:0000256" key="1">
    <source>
        <dbReference type="ARBA" id="ARBA00022801"/>
    </source>
</evidence>
<reference evidence="4" key="1">
    <citation type="submission" date="2022-05" db="EMBL/GenBank/DDBJ databases">
        <title>Schlegelella sp. nov., isolated from mangrove soil.</title>
        <authorList>
            <person name="Liu Y."/>
            <person name="Ge X."/>
            <person name="Liu W."/>
        </authorList>
    </citation>
    <scope>NUCLEOTIDE SEQUENCE</scope>
    <source>
        <strain evidence="4">S2-27</strain>
    </source>
</reference>
<evidence type="ECO:0000256" key="2">
    <source>
        <dbReference type="SAM" id="Phobius"/>
    </source>
</evidence>
<proteinExistence type="predicted"/>
<sequence length="160" mass="17347">MSDFPRTLKIFTVWAMLGLAVFLGFQALEARQQRTRFEWNGDTVTLRRAADRHYHWPGRINGVEVDFLVDTGATSTAVPQAVARAAGLREQGSVRSSTAGGVVTGAIAQADISLEGGVEARRLRVVVLPGLEHALLGMDVLGRLHLSQRGDELTVDLGQQ</sequence>
<feature type="domain" description="Peptidase A2" evidence="3">
    <location>
        <begin position="65"/>
        <end position="140"/>
    </location>
</feature>
<gene>
    <name evidence="4" type="ORF">M8A51_19095</name>
</gene>
<keyword evidence="2" id="KW-0812">Transmembrane</keyword>
<dbReference type="SUPFAM" id="SSF50630">
    <property type="entry name" value="Acid proteases"/>
    <property type="match status" value="1"/>
</dbReference>
<protein>
    <submittedName>
        <fullName evidence="4">Retroviral-like aspartic protease family protein</fullName>
    </submittedName>
</protein>
<dbReference type="Proteomes" id="UP001165541">
    <property type="component" value="Unassembled WGS sequence"/>
</dbReference>
<comment type="caution">
    <text evidence="4">The sequence shown here is derived from an EMBL/GenBank/DDBJ whole genome shotgun (WGS) entry which is preliminary data.</text>
</comment>
<dbReference type="InterPro" id="IPR034122">
    <property type="entry name" value="Retropepsin-like_bacterial"/>
</dbReference>
<keyword evidence="1" id="KW-0378">Hydrolase</keyword>
<evidence type="ECO:0000313" key="5">
    <source>
        <dbReference type="Proteomes" id="UP001165541"/>
    </source>
</evidence>
<dbReference type="CDD" id="cd05483">
    <property type="entry name" value="retropepsin_like_bacteria"/>
    <property type="match status" value="1"/>
</dbReference>
<keyword evidence="5" id="KW-1185">Reference proteome</keyword>
<dbReference type="InterPro" id="IPR021109">
    <property type="entry name" value="Peptidase_aspartic_dom_sf"/>
</dbReference>
<dbReference type="InterPro" id="IPR011969">
    <property type="entry name" value="Clan_AA_Asp_peptidase_C"/>
</dbReference>
<keyword evidence="2" id="KW-1133">Transmembrane helix</keyword>
<dbReference type="PROSITE" id="PS00141">
    <property type="entry name" value="ASP_PROTEASE"/>
    <property type="match status" value="1"/>
</dbReference>
<keyword evidence="2" id="KW-0472">Membrane</keyword>
<name>A0ABT0YSB6_9BURK</name>
<evidence type="ECO:0000259" key="3">
    <source>
        <dbReference type="PROSITE" id="PS50175"/>
    </source>
</evidence>
<accession>A0ABT0YSB6</accession>